<dbReference type="EMBL" id="RRCN01000001">
    <property type="protein sequence ID" value="RRJ63561.1"/>
    <property type="molecule type" value="Genomic_DNA"/>
</dbReference>
<feature type="transmembrane region" description="Helical" evidence="2">
    <location>
        <begin position="218"/>
        <end position="241"/>
    </location>
</feature>
<evidence type="ECO:0008006" key="5">
    <source>
        <dbReference type="Google" id="ProtNLM"/>
    </source>
</evidence>
<evidence type="ECO:0000256" key="1">
    <source>
        <dbReference type="SAM" id="MobiDB-lite"/>
    </source>
</evidence>
<evidence type="ECO:0000313" key="3">
    <source>
        <dbReference type="EMBL" id="RRJ63561.1"/>
    </source>
</evidence>
<keyword evidence="2" id="KW-1133">Transmembrane helix</keyword>
<protein>
    <recommendedName>
        <fullName evidence="5">DUF4129 domain-containing protein</fullName>
    </recommendedName>
</protein>
<feature type="region of interest" description="Disordered" evidence="1">
    <location>
        <begin position="511"/>
        <end position="551"/>
    </location>
</feature>
<dbReference type="OrthoDB" id="2663086at2"/>
<feature type="compositionally biased region" description="Low complexity" evidence="1">
    <location>
        <begin position="531"/>
        <end position="547"/>
    </location>
</feature>
<evidence type="ECO:0000256" key="2">
    <source>
        <dbReference type="SAM" id="Phobius"/>
    </source>
</evidence>
<gene>
    <name evidence="3" type="ORF">EHV15_11970</name>
</gene>
<keyword evidence="2" id="KW-0812">Transmembrane</keyword>
<proteinExistence type="predicted"/>
<reference evidence="3 4" key="1">
    <citation type="submission" date="2018-11" db="EMBL/GenBank/DDBJ databases">
        <title>Genome sequencing of Paenibacillus sp. KCOM 3021 (= ChDC PVNT-B20).</title>
        <authorList>
            <person name="Kook J.-K."/>
            <person name="Park S.-N."/>
            <person name="Lim Y.K."/>
        </authorList>
    </citation>
    <scope>NUCLEOTIDE SEQUENCE [LARGE SCALE GENOMIC DNA]</scope>
    <source>
        <strain evidence="3 4">KCOM 3021</strain>
    </source>
</reference>
<name>A0A3P3TZL9_9BACL</name>
<feature type="transmembrane region" description="Helical" evidence="2">
    <location>
        <begin position="189"/>
        <end position="206"/>
    </location>
</feature>
<feature type="transmembrane region" description="Helical" evidence="2">
    <location>
        <begin position="262"/>
        <end position="282"/>
    </location>
</feature>
<dbReference type="Proteomes" id="UP000267017">
    <property type="component" value="Unassembled WGS sequence"/>
</dbReference>
<feature type="transmembrane region" description="Helical" evidence="2">
    <location>
        <begin position="154"/>
        <end position="177"/>
    </location>
</feature>
<keyword evidence="4" id="KW-1185">Reference proteome</keyword>
<comment type="caution">
    <text evidence="3">The sequence shown here is derived from an EMBL/GenBank/DDBJ whole genome shotgun (WGS) entry which is preliminary data.</text>
</comment>
<keyword evidence="2" id="KW-0472">Membrane</keyword>
<accession>A0A3P3TZL9</accession>
<feature type="transmembrane region" description="Helical" evidence="2">
    <location>
        <begin position="83"/>
        <end position="101"/>
    </location>
</feature>
<dbReference type="RefSeq" id="WP_128631397.1">
    <property type="nucleotide sequence ID" value="NZ_RRCN01000001.1"/>
</dbReference>
<dbReference type="AlphaFoldDB" id="A0A3P3TZL9"/>
<sequence length="587" mass="63217">MKPDTSQGQVVGANPNGSAYIYNSLKLWLSCLIELGLLLPVWLVAQAYLLGPGMAAWLCGLPLLSLGGVLLRNRLRMLWQRWAVALLLGAAMALVAAWAGAGAGSGAGDWTGMWSGVVAGANANASVGTSAGTVAIAVAGSDADPGSGADPVNASMVLTFTILRASFWFAAGAFCWLQGVTAALRIGNFRLYWSGVALYFAAGIAFPRIPGLEGTVPLLTWSGAACLALALFVTNNSLLRYSSLSGDPAERLPGGLKRHNRLFIGVIVIVSLALAAGAGGWLGRLLWGLLKTFVRWLARPGEQGPPPEQAVELPPMQPMLPAAEAHEPGIWARLLDIAFYSIGILALAAALGFGLYWLYRNAGGVWRRAIDRLLDLLRREKAVQENAAYRDEEIRIFTWEAALKKWKKAGSALFRSGKAERWEDLRDNRERVRYLYRRLLKAEREGGYRIKPHLTPYETALDIRQERGLKAVRGKAAGKVKEKAEKSGYASKLAAAAAEAEAAKAAREAMFAKPKQAAQTADRPGLPESLEPAAANGPGPAEPQAAAVTKELQNTEQGLLVRLYYKVRYGEETPQDDEVAEVRRQLP</sequence>
<feature type="transmembrane region" description="Helical" evidence="2">
    <location>
        <begin position="337"/>
        <end position="359"/>
    </location>
</feature>
<evidence type="ECO:0000313" key="4">
    <source>
        <dbReference type="Proteomes" id="UP000267017"/>
    </source>
</evidence>
<organism evidence="3 4">
    <name type="scientific">Paenibacillus oralis</name>
    <dbReference type="NCBI Taxonomy" id="2490856"/>
    <lineage>
        <taxon>Bacteria</taxon>
        <taxon>Bacillati</taxon>
        <taxon>Bacillota</taxon>
        <taxon>Bacilli</taxon>
        <taxon>Bacillales</taxon>
        <taxon>Paenibacillaceae</taxon>
        <taxon>Paenibacillus</taxon>
    </lineage>
</organism>
<feature type="transmembrane region" description="Helical" evidence="2">
    <location>
        <begin position="54"/>
        <end position="71"/>
    </location>
</feature>
<feature type="transmembrane region" description="Helical" evidence="2">
    <location>
        <begin position="27"/>
        <end position="48"/>
    </location>
</feature>